<proteinExistence type="predicted"/>
<keyword evidence="3 5" id="KW-1133">Transmembrane helix</keyword>
<evidence type="ECO:0000313" key="7">
    <source>
        <dbReference type="Proteomes" id="UP000682134"/>
    </source>
</evidence>
<dbReference type="EMBL" id="JAGIYQ010000001">
    <property type="protein sequence ID" value="MBP0723997.1"/>
    <property type="molecule type" value="Genomic_DNA"/>
</dbReference>
<keyword evidence="2 5" id="KW-0812">Transmembrane</keyword>
<name>A0A940NNE6_9BACI</name>
<gene>
    <name evidence="6" type="ORF">J5Y03_02220</name>
</gene>
<dbReference type="Pfam" id="PF02674">
    <property type="entry name" value="Colicin_V"/>
    <property type="match status" value="1"/>
</dbReference>
<feature type="transmembrane region" description="Helical" evidence="5">
    <location>
        <begin position="106"/>
        <end position="133"/>
    </location>
</feature>
<dbReference type="Proteomes" id="UP000682134">
    <property type="component" value="Unassembled WGS sequence"/>
</dbReference>
<keyword evidence="7" id="KW-1185">Reference proteome</keyword>
<comment type="caution">
    <text evidence="6">The sequence shown here is derived from an EMBL/GenBank/DDBJ whole genome shotgun (WGS) entry which is preliminary data.</text>
</comment>
<dbReference type="InterPro" id="IPR003825">
    <property type="entry name" value="Colicin-V_CvpA"/>
</dbReference>
<protein>
    <submittedName>
        <fullName evidence="6">CvpA family protein</fullName>
    </submittedName>
</protein>
<evidence type="ECO:0000313" key="6">
    <source>
        <dbReference type="EMBL" id="MBP0723997.1"/>
    </source>
</evidence>
<keyword evidence="4 5" id="KW-0472">Membrane</keyword>
<comment type="subcellular location">
    <subcellularLocation>
        <location evidence="1">Membrane</location>
        <topology evidence="1">Multi-pass membrane protein</topology>
    </subcellularLocation>
</comment>
<feature type="transmembrane region" description="Helical" evidence="5">
    <location>
        <begin position="26"/>
        <end position="43"/>
    </location>
</feature>
<feature type="transmembrane region" description="Helical" evidence="5">
    <location>
        <begin position="69"/>
        <end position="94"/>
    </location>
</feature>
<dbReference type="GO" id="GO:0009403">
    <property type="term" value="P:toxin biosynthetic process"/>
    <property type="evidence" value="ECO:0007669"/>
    <property type="project" value="InterPro"/>
</dbReference>
<sequence>MIDLIILLFIIIGIFSGWKRGFVNSLIRIVGFFLSFYLAYHYYQQTASVLKKIIPIKINDPTHGNAEQFVYQIIAFAILFIGTRIVISVLGSMINGIFQLPVLKQINAFAGGVLGFVEIYLVLLLALFIAIIVPVEQVNHYVHQSKIAYFMVQNTPLVSTKLLELWNGVITNNIL</sequence>
<evidence type="ECO:0000256" key="4">
    <source>
        <dbReference type="ARBA" id="ARBA00023136"/>
    </source>
</evidence>
<organism evidence="6 7">
    <name type="scientific">Gottfriedia endophytica</name>
    <dbReference type="NCBI Taxonomy" id="2820819"/>
    <lineage>
        <taxon>Bacteria</taxon>
        <taxon>Bacillati</taxon>
        <taxon>Bacillota</taxon>
        <taxon>Bacilli</taxon>
        <taxon>Bacillales</taxon>
        <taxon>Bacillaceae</taxon>
        <taxon>Gottfriedia</taxon>
    </lineage>
</organism>
<evidence type="ECO:0000256" key="1">
    <source>
        <dbReference type="ARBA" id="ARBA00004141"/>
    </source>
</evidence>
<evidence type="ECO:0000256" key="5">
    <source>
        <dbReference type="SAM" id="Phobius"/>
    </source>
</evidence>
<reference evidence="6" key="1">
    <citation type="submission" date="2021-04" db="EMBL/GenBank/DDBJ databases">
        <title>Genome seq and assembly of Bacillus sp.</title>
        <authorList>
            <person name="Chhetri G."/>
        </authorList>
    </citation>
    <scope>NUCLEOTIDE SEQUENCE</scope>
    <source>
        <strain evidence="6">RG28</strain>
    </source>
</reference>
<dbReference type="PANTHER" id="PTHR37306:SF1">
    <property type="entry name" value="COLICIN V PRODUCTION PROTEIN"/>
    <property type="match status" value="1"/>
</dbReference>
<dbReference type="RefSeq" id="WP_209401987.1">
    <property type="nucleotide sequence ID" value="NZ_JAGIYQ010000001.1"/>
</dbReference>
<evidence type="ECO:0000256" key="2">
    <source>
        <dbReference type="ARBA" id="ARBA00022692"/>
    </source>
</evidence>
<dbReference type="AlphaFoldDB" id="A0A940NNE6"/>
<dbReference type="GO" id="GO:0016020">
    <property type="term" value="C:membrane"/>
    <property type="evidence" value="ECO:0007669"/>
    <property type="project" value="UniProtKB-SubCell"/>
</dbReference>
<dbReference type="PANTHER" id="PTHR37306">
    <property type="entry name" value="COLICIN V PRODUCTION PROTEIN"/>
    <property type="match status" value="1"/>
</dbReference>
<evidence type="ECO:0000256" key="3">
    <source>
        <dbReference type="ARBA" id="ARBA00022989"/>
    </source>
</evidence>
<accession>A0A940NNE6</accession>